<keyword evidence="3" id="KW-1185">Reference proteome</keyword>
<dbReference type="KEGG" id="mri:Mal4_41640"/>
<feature type="region of interest" description="Disordered" evidence="1">
    <location>
        <begin position="71"/>
        <end position="106"/>
    </location>
</feature>
<feature type="compositionally biased region" description="Basic and acidic residues" evidence="1">
    <location>
        <begin position="75"/>
        <end position="90"/>
    </location>
</feature>
<dbReference type="RefSeq" id="WP_145370960.1">
    <property type="nucleotide sequence ID" value="NZ_CP036275.1"/>
</dbReference>
<gene>
    <name evidence="2" type="ORF">Mal4_41640</name>
</gene>
<dbReference type="OrthoDB" id="278021at2"/>
<organism evidence="2 3">
    <name type="scientific">Maioricimonas rarisocia</name>
    <dbReference type="NCBI Taxonomy" id="2528026"/>
    <lineage>
        <taxon>Bacteria</taxon>
        <taxon>Pseudomonadati</taxon>
        <taxon>Planctomycetota</taxon>
        <taxon>Planctomycetia</taxon>
        <taxon>Planctomycetales</taxon>
        <taxon>Planctomycetaceae</taxon>
        <taxon>Maioricimonas</taxon>
    </lineage>
</organism>
<dbReference type="Proteomes" id="UP000320496">
    <property type="component" value="Chromosome"/>
</dbReference>
<name>A0A517ZBF1_9PLAN</name>
<evidence type="ECO:0000256" key="1">
    <source>
        <dbReference type="SAM" id="MobiDB-lite"/>
    </source>
</evidence>
<reference evidence="2 3" key="1">
    <citation type="submission" date="2019-02" db="EMBL/GenBank/DDBJ databases">
        <title>Deep-cultivation of Planctomycetes and their phenomic and genomic characterization uncovers novel biology.</title>
        <authorList>
            <person name="Wiegand S."/>
            <person name="Jogler M."/>
            <person name="Boedeker C."/>
            <person name="Pinto D."/>
            <person name="Vollmers J."/>
            <person name="Rivas-Marin E."/>
            <person name="Kohn T."/>
            <person name="Peeters S.H."/>
            <person name="Heuer A."/>
            <person name="Rast P."/>
            <person name="Oberbeckmann S."/>
            <person name="Bunk B."/>
            <person name="Jeske O."/>
            <person name="Meyerdierks A."/>
            <person name="Storesund J.E."/>
            <person name="Kallscheuer N."/>
            <person name="Luecker S."/>
            <person name="Lage O.M."/>
            <person name="Pohl T."/>
            <person name="Merkel B.J."/>
            <person name="Hornburger P."/>
            <person name="Mueller R.-W."/>
            <person name="Bruemmer F."/>
            <person name="Labrenz M."/>
            <person name="Spormann A.M."/>
            <person name="Op den Camp H."/>
            <person name="Overmann J."/>
            <person name="Amann R."/>
            <person name="Jetten M.S.M."/>
            <person name="Mascher T."/>
            <person name="Medema M.H."/>
            <person name="Devos D.P."/>
            <person name="Kaster A.-K."/>
            <person name="Ovreas L."/>
            <person name="Rohde M."/>
            <person name="Galperin M.Y."/>
            <person name="Jogler C."/>
        </authorList>
    </citation>
    <scope>NUCLEOTIDE SEQUENCE [LARGE SCALE GENOMIC DNA]</scope>
    <source>
        <strain evidence="2 3">Mal4</strain>
    </source>
</reference>
<protein>
    <submittedName>
        <fullName evidence="2">Uncharacterized protein</fullName>
    </submittedName>
</protein>
<dbReference type="EMBL" id="CP036275">
    <property type="protein sequence ID" value="QDU39816.1"/>
    <property type="molecule type" value="Genomic_DNA"/>
</dbReference>
<accession>A0A517ZBF1</accession>
<evidence type="ECO:0000313" key="3">
    <source>
        <dbReference type="Proteomes" id="UP000320496"/>
    </source>
</evidence>
<dbReference type="AlphaFoldDB" id="A0A517ZBF1"/>
<evidence type="ECO:0000313" key="2">
    <source>
        <dbReference type="EMBL" id="QDU39816.1"/>
    </source>
</evidence>
<proteinExistence type="predicted"/>
<sequence length="123" mass="13787">MLNRRRRATGLVLCVLMLLCGSGCQLGRTYFQMDSNSSGPFFGFDLLSLPRSASVNEADEEGRTVSLEAPPVNETPERRWPLWPGRDRAGEIQPVQHIPVPRTDRGPYARETIVAVETPDEEF</sequence>